<evidence type="ECO:0000256" key="2">
    <source>
        <dbReference type="ARBA" id="ARBA00040070"/>
    </source>
</evidence>
<dbReference type="PANTHER" id="PTHR12858:SF1">
    <property type="entry name" value="PRE-RRNA-PROCESSING PROTEIN TSR1 HOMOLOG"/>
    <property type="match status" value="1"/>
</dbReference>
<dbReference type="PANTHER" id="PTHR12858">
    <property type="entry name" value="RIBOSOME BIOGENESIS PROTEIN"/>
    <property type="match status" value="1"/>
</dbReference>
<dbReference type="InterPro" id="IPR007034">
    <property type="entry name" value="BMS1_TSR1_C"/>
</dbReference>
<dbReference type="GO" id="GO:0003924">
    <property type="term" value="F:GTPase activity"/>
    <property type="evidence" value="ECO:0007669"/>
    <property type="project" value="TreeGrafter"/>
</dbReference>
<feature type="region of interest" description="Disordered" evidence="3">
    <location>
        <begin position="539"/>
        <end position="563"/>
    </location>
</feature>
<evidence type="ECO:0000313" key="6">
    <source>
        <dbReference type="EMBL" id="VUZ54651.1"/>
    </source>
</evidence>
<dbReference type="GO" id="GO:0030688">
    <property type="term" value="C:preribosome, small subunit precursor"/>
    <property type="evidence" value="ECO:0007669"/>
    <property type="project" value="TreeGrafter"/>
</dbReference>
<name>A0A564Z556_HYMDI</name>
<dbReference type="InterPro" id="IPR039761">
    <property type="entry name" value="Bms1/Tsr1"/>
</dbReference>
<dbReference type="AlphaFoldDB" id="A0A564Z556"/>
<evidence type="ECO:0000256" key="4">
    <source>
        <dbReference type="SAM" id="SignalP"/>
    </source>
</evidence>
<dbReference type="SMART" id="SM01362">
    <property type="entry name" value="DUF663"/>
    <property type="match status" value="1"/>
</dbReference>
<evidence type="ECO:0000313" key="7">
    <source>
        <dbReference type="Proteomes" id="UP000321570"/>
    </source>
</evidence>
<accession>A0A564Z556</accession>
<dbReference type="Proteomes" id="UP000321570">
    <property type="component" value="Unassembled WGS sequence"/>
</dbReference>
<organism evidence="6 7">
    <name type="scientific">Hymenolepis diminuta</name>
    <name type="common">Rat tapeworm</name>
    <dbReference type="NCBI Taxonomy" id="6216"/>
    <lineage>
        <taxon>Eukaryota</taxon>
        <taxon>Metazoa</taxon>
        <taxon>Spiralia</taxon>
        <taxon>Lophotrochozoa</taxon>
        <taxon>Platyhelminthes</taxon>
        <taxon>Cestoda</taxon>
        <taxon>Eucestoda</taxon>
        <taxon>Cyclophyllidea</taxon>
        <taxon>Hymenolepididae</taxon>
        <taxon>Hymenolepis</taxon>
    </lineage>
</organism>
<protein>
    <recommendedName>
        <fullName evidence="2">Pre-rRNA-processing protein TSR1 homolog</fullName>
    </recommendedName>
</protein>
<dbReference type="GO" id="GO:0034511">
    <property type="term" value="F:U3 snoRNA binding"/>
    <property type="evidence" value="ECO:0007669"/>
    <property type="project" value="TreeGrafter"/>
</dbReference>
<reference evidence="6 7" key="1">
    <citation type="submission" date="2019-07" db="EMBL/GenBank/DDBJ databases">
        <authorList>
            <person name="Jastrzebski P J."/>
            <person name="Paukszto L."/>
            <person name="Jastrzebski P J."/>
        </authorList>
    </citation>
    <scope>NUCLEOTIDE SEQUENCE [LARGE SCALE GENOMIC DNA]</scope>
    <source>
        <strain evidence="6 7">WMS-il1</strain>
    </source>
</reference>
<dbReference type="Pfam" id="PF04950">
    <property type="entry name" value="RIBIOP_C"/>
    <property type="match status" value="2"/>
</dbReference>
<dbReference type="EMBL" id="CABIJS010000666">
    <property type="protein sequence ID" value="VUZ54651.1"/>
    <property type="molecule type" value="Genomic_DNA"/>
</dbReference>
<evidence type="ECO:0000256" key="1">
    <source>
        <dbReference type="ARBA" id="ARBA00037087"/>
    </source>
</evidence>
<feature type="domain" description="Ribosome biogenesis protein BMS1/TSR1 C-terminal" evidence="5">
    <location>
        <begin position="400"/>
        <end position="739"/>
    </location>
</feature>
<gene>
    <name evidence="6" type="ORF">WMSIL1_LOCUS12692</name>
</gene>
<dbReference type="GO" id="GO:0000479">
    <property type="term" value="P:endonucleolytic cleavage of tricistronic rRNA transcript (SSU-rRNA, 5.8S rRNA, LSU-rRNA)"/>
    <property type="evidence" value="ECO:0007669"/>
    <property type="project" value="TreeGrafter"/>
</dbReference>
<keyword evidence="7" id="KW-1185">Reference proteome</keyword>
<feature type="region of interest" description="Disordered" evidence="3">
    <location>
        <begin position="302"/>
        <end position="347"/>
    </location>
</feature>
<dbReference type="GO" id="GO:0005525">
    <property type="term" value="F:GTP binding"/>
    <property type="evidence" value="ECO:0007669"/>
    <property type="project" value="TreeGrafter"/>
</dbReference>
<feature type="chain" id="PRO_5021775338" description="Pre-rRNA-processing protein TSR1 homolog" evidence="4">
    <location>
        <begin position="17"/>
        <end position="804"/>
    </location>
</feature>
<keyword evidence="4" id="KW-0732">Signal</keyword>
<dbReference type="Pfam" id="PF22298">
    <property type="entry name" value="Tsr1_G-like"/>
    <property type="match status" value="1"/>
</dbReference>
<evidence type="ECO:0000259" key="5">
    <source>
        <dbReference type="SMART" id="SM01362"/>
    </source>
</evidence>
<dbReference type="GO" id="GO:0000462">
    <property type="term" value="P:maturation of SSU-rRNA from tricistronic rRNA transcript (SSU-rRNA, 5.8S rRNA, LSU-rRNA)"/>
    <property type="evidence" value="ECO:0007669"/>
    <property type="project" value="TreeGrafter"/>
</dbReference>
<feature type="signal peptide" evidence="4">
    <location>
        <begin position="1"/>
        <end position="16"/>
    </location>
</feature>
<comment type="function">
    <text evidence="1">Required during maturation of the 40S ribosomal subunit in the nucleolus.</text>
</comment>
<sequence>MCLLLPLCSSIDLSLTQVMLAKGDPKSIKHALPGIDLPKNSYKASYLLAPSLKKSFCFVNGKYGDVFGCLDLARMADWIVFVLPGDLLKIDMDSYSEIMTALYAQGLTSSIFVVMSNVSDRKELLSLIQTKFSVDDGKVRTLNSSNDAQSLLRFLSQSQKKPTFSSANSYLTTKNALKVGTAASRLRSGMLVESISVEPHEENEGEVYLKVEGLLRGWDMPLFDLSTYFTEQKRGGCSYVHVTGWGDFPLCGATWNEYKPNHKPHQPAQQTFTWVTTSAPDEHLADALTTAWDNLKLEGSDEEYKDLEEEESEESEEGDEQMFVDEDEEKESGNGATVPAESDGDDESIYFDVDERGATSNKGSVTFNNALEVTEIPATKLRTVEEKIRTARTELLFPDEVETPHETSARERFAKYRGIPSFSECIWPTENDTSLPYEYSKIFRFGNYAHNRRTLFKYTLKVLRELASEENEPAEPSHIPSGSVANLTLGPIPQALGASIMECHTDAAHPRPLTLWSLLPYERCMSMLHLTMHKRRPERQEFEAELEEVEEEDKRQKDQFDPDPIMAKEPMLFQVGIRRFITNPIYSQPLKRVNSNSKMERFFTLANSPIVATMYAPVTYAPQTALQFRILPAEYGTKMRLSNLIATGSVLSVDPTRAIVKRILLSGHPYRINKRSAVIRYMFHTPEDVEYFKPIQMYTKSGAVGHIKQSVGTHGLMKCLFDRQLVASDVVLMPLYKRVFPKMTFYAQVTAELADVEESIVLAPPQQQNKLIQSILKSKKRIEVDEDVPMQDSILSPEEEALFS</sequence>
<evidence type="ECO:0000256" key="3">
    <source>
        <dbReference type="SAM" id="MobiDB-lite"/>
    </source>
</evidence>
<feature type="compositionally biased region" description="Acidic residues" evidence="3">
    <location>
        <begin position="302"/>
        <end position="330"/>
    </location>
</feature>
<proteinExistence type="predicted"/>